<comment type="caution">
    <text evidence="1">The sequence shown here is derived from an EMBL/GenBank/DDBJ whole genome shotgun (WGS) entry which is preliminary data.</text>
</comment>
<dbReference type="EMBL" id="JAHRIN010019708">
    <property type="protein sequence ID" value="MEQ2198513.1"/>
    <property type="molecule type" value="Genomic_DNA"/>
</dbReference>
<keyword evidence="2" id="KW-1185">Reference proteome</keyword>
<gene>
    <name evidence="1" type="ORF">XENOCAPTIV_013963</name>
</gene>
<reference evidence="1 2" key="1">
    <citation type="submission" date="2021-06" db="EMBL/GenBank/DDBJ databases">
        <authorList>
            <person name="Palmer J.M."/>
        </authorList>
    </citation>
    <scope>NUCLEOTIDE SEQUENCE [LARGE SCALE GENOMIC DNA]</scope>
    <source>
        <strain evidence="1 2">XC_2019</strain>
        <tissue evidence="1">Muscle</tissue>
    </source>
</reference>
<proteinExistence type="predicted"/>
<sequence>MHNFKKKSVSSGVKKPLNHPFISLLSSSDKTCLIFFSIMSTIRIERTSILLAKETTSFISAPTSSSKYLRVVTPFFINSSEIIAISSQDEPKRDPLRIGSNNSQCKEVDVPSLFVSISLQVFKTLT</sequence>
<protein>
    <submittedName>
        <fullName evidence="1">Uncharacterized protein</fullName>
    </submittedName>
</protein>
<name>A0ABV0QRR4_9TELE</name>
<evidence type="ECO:0000313" key="1">
    <source>
        <dbReference type="EMBL" id="MEQ2198513.1"/>
    </source>
</evidence>
<evidence type="ECO:0000313" key="2">
    <source>
        <dbReference type="Proteomes" id="UP001434883"/>
    </source>
</evidence>
<dbReference type="Proteomes" id="UP001434883">
    <property type="component" value="Unassembled WGS sequence"/>
</dbReference>
<organism evidence="1 2">
    <name type="scientific">Xenoophorus captivus</name>
    <dbReference type="NCBI Taxonomy" id="1517983"/>
    <lineage>
        <taxon>Eukaryota</taxon>
        <taxon>Metazoa</taxon>
        <taxon>Chordata</taxon>
        <taxon>Craniata</taxon>
        <taxon>Vertebrata</taxon>
        <taxon>Euteleostomi</taxon>
        <taxon>Actinopterygii</taxon>
        <taxon>Neopterygii</taxon>
        <taxon>Teleostei</taxon>
        <taxon>Neoteleostei</taxon>
        <taxon>Acanthomorphata</taxon>
        <taxon>Ovalentaria</taxon>
        <taxon>Atherinomorphae</taxon>
        <taxon>Cyprinodontiformes</taxon>
        <taxon>Goodeidae</taxon>
        <taxon>Xenoophorus</taxon>
    </lineage>
</organism>
<accession>A0ABV0QRR4</accession>